<keyword evidence="1" id="KW-0436">Ligase</keyword>
<organism evidence="3 4">
    <name type="scientific">Methanospirillum stamsii</name>
    <dbReference type="NCBI Taxonomy" id="1277351"/>
    <lineage>
        <taxon>Archaea</taxon>
        <taxon>Methanobacteriati</taxon>
        <taxon>Methanobacteriota</taxon>
        <taxon>Stenosarchaea group</taxon>
        <taxon>Methanomicrobia</taxon>
        <taxon>Methanomicrobiales</taxon>
        <taxon>Methanospirillaceae</taxon>
        <taxon>Methanospirillum</taxon>
    </lineage>
</organism>
<dbReference type="GO" id="GO:0006412">
    <property type="term" value="P:translation"/>
    <property type="evidence" value="ECO:0007669"/>
    <property type="project" value="UniProtKB-UniRule"/>
</dbReference>
<comment type="subunit">
    <text evidence="1">Heterotrimer of A, B and C subunits.</text>
</comment>
<dbReference type="Gene3D" id="1.10.20.60">
    <property type="entry name" value="Glu-tRNAGln amidotransferase C subunit, N-terminal domain"/>
    <property type="match status" value="1"/>
</dbReference>
<dbReference type="GO" id="GO:0016740">
    <property type="term" value="F:transferase activity"/>
    <property type="evidence" value="ECO:0007669"/>
    <property type="project" value="UniProtKB-KW"/>
</dbReference>
<dbReference type="InterPro" id="IPR003837">
    <property type="entry name" value="GatC"/>
</dbReference>
<dbReference type="Proteomes" id="UP000245934">
    <property type="component" value="Unassembled WGS sequence"/>
</dbReference>
<dbReference type="EC" id="6.3.5.-" evidence="1"/>
<comment type="caution">
    <text evidence="3">The sequence shown here is derived from an EMBL/GenBank/DDBJ whole genome shotgun (WGS) entry which is preliminary data.</text>
</comment>
<dbReference type="GO" id="GO:0005524">
    <property type="term" value="F:ATP binding"/>
    <property type="evidence" value="ECO:0007669"/>
    <property type="project" value="UniProtKB-KW"/>
</dbReference>
<reference evidence="3 4" key="1">
    <citation type="submission" date="2018-05" db="EMBL/GenBank/DDBJ databases">
        <title>Draft genome of Methanospirillum stamsii Pt1.</title>
        <authorList>
            <person name="Dueholm M.S."/>
            <person name="Nielsen P.H."/>
            <person name="Bakmann L.F."/>
            <person name="Otzen D.E."/>
        </authorList>
    </citation>
    <scope>NUCLEOTIDE SEQUENCE [LARGE SCALE GENOMIC DNA]</scope>
    <source>
        <strain evidence="3 4">Pt1</strain>
    </source>
</reference>
<dbReference type="GO" id="GO:0006450">
    <property type="term" value="P:regulation of translational fidelity"/>
    <property type="evidence" value="ECO:0007669"/>
    <property type="project" value="InterPro"/>
</dbReference>
<name>A0A2V2N6G6_9EURY</name>
<evidence type="ECO:0000256" key="1">
    <source>
        <dbReference type="HAMAP-Rule" id="MF_00122"/>
    </source>
</evidence>
<dbReference type="EMBL" id="QGMZ01000029">
    <property type="protein sequence ID" value="PWR71827.1"/>
    <property type="molecule type" value="Genomic_DNA"/>
</dbReference>
<protein>
    <recommendedName>
        <fullName evidence="1">Aspartyl/glutamyl-tRNA(Asn/Gln) amidotransferase subunit C</fullName>
        <shortName evidence="1">Asp/Glu-ADT subunit C</shortName>
        <ecNumber evidence="1">6.3.5.-</ecNumber>
    </recommendedName>
</protein>
<feature type="compositionally biased region" description="Polar residues" evidence="2">
    <location>
        <begin position="65"/>
        <end position="77"/>
    </location>
</feature>
<dbReference type="InterPro" id="IPR036113">
    <property type="entry name" value="Asp/Glu-ADT_sf_sub_c"/>
</dbReference>
<dbReference type="HAMAP" id="MF_00122">
    <property type="entry name" value="GatC"/>
    <property type="match status" value="1"/>
</dbReference>
<gene>
    <name evidence="1" type="primary">gatC</name>
    <name evidence="3" type="ORF">DLD82_13190</name>
</gene>
<dbReference type="OrthoDB" id="15210at2157"/>
<dbReference type="RefSeq" id="WP_109941597.1">
    <property type="nucleotide sequence ID" value="NZ_CP176366.1"/>
</dbReference>
<evidence type="ECO:0000313" key="4">
    <source>
        <dbReference type="Proteomes" id="UP000245934"/>
    </source>
</evidence>
<proteinExistence type="inferred from homology"/>
<keyword evidence="1" id="KW-0547">Nucleotide-binding</keyword>
<feature type="region of interest" description="Disordered" evidence="2">
    <location>
        <begin position="65"/>
        <end position="89"/>
    </location>
</feature>
<dbReference type="Pfam" id="PF02686">
    <property type="entry name" value="GatC"/>
    <property type="match status" value="1"/>
</dbReference>
<dbReference type="AlphaFoldDB" id="A0A2V2N6G6"/>
<keyword evidence="1" id="KW-0648">Protein biosynthesis</keyword>
<dbReference type="GeneID" id="97610700"/>
<dbReference type="GO" id="GO:0050567">
    <property type="term" value="F:glutaminyl-tRNA synthase (glutamine-hydrolyzing) activity"/>
    <property type="evidence" value="ECO:0007669"/>
    <property type="project" value="UniProtKB-UniRule"/>
</dbReference>
<dbReference type="NCBIfam" id="TIGR00135">
    <property type="entry name" value="gatC"/>
    <property type="match status" value="1"/>
</dbReference>
<comment type="catalytic activity">
    <reaction evidence="1">
        <text>L-glutamyl-tRNA(Gln) + L-glutamine + ATP + H2O = L-glutaminyl-tRNA(Gln) + L-glutamate + ADP + phosphate + H(+)</text>
        <dbReference type="Rhea" id="RHEA:17521"/>
        <dbReference type="Rhea" id="RHEA-COMP:9681"/>
        <dbReference type="Rhea" id="RHEA-COMP:9684"/>
        <dbReference type="ChEBI" id="CHEBI:15377"/>
        <dbReference type="ChEBI" id="CHEBI:15378"/>
        <dbReference type="ChEBI" id="CHEBI:29985"/>
        <dbReference type="ChEBI" id="CHEBI:30616"/>
        <dbReference type="ChEBI" id="CHEBI:43474"/>
        <dbReference type="ChEBI" id="CHEBI:58359"/>
        <dbReference type="ChEBI" id="CHEBI:78520"/>
        <dbReference type="ChEBI" id="CHEBI:78521"/>
        <dbReference type="ChEBI" id="CHEBI:456216"/>
    </reaction>
</comment>
<evidence type="ECO:0000256" key="2">
    <source>
        <dbReference type="SAM" id="MobiDB-lite"/>
    </source>
</evidence>
<dbReference type="SUPFAM" id="SSF141000">
    <property type="entry name" value="Glu-tRNAGln amidotransferase C subunit"/>
    <property type="match status" value="1"/>
</dbReference>
<keyword evidence="4" id="KW-1185">Reference proteome</keyword>
<comment type="catalytic activity">
    <reaction evidence="1">
        <text>L-aspartyl-tRNA(Asn) + L-glutamine + ATP + H2O = L-asparaginyl-tRNA(Asn) + L-glutamate + ADP + phosphate + 2 H(+)</text>
        <dbReference type="Rhea" id="RHEA:14513"/>
        <dbReference type="Rhea" id="RHEA-COMP:9674"/>
        <dbReference type="Rhea" id="RHEA-COMP:9677"/>
        <dbReference type="ChEBI" id="CHEBI:15377"/>
        <dbReference type="ChEBI" id="CHEBI:15378"/>
        <dbReference type="ChEBI" id="CHEBI:29985"/>
        <dbReference type="ChEBI" id="CHEBI:30616"/>
        <dbReference type="ChEBI" id="CHEBI:43474"/>
        <dbReference type="ChEBI" id="CHEBI:58359"/>
        <dbReference type="ChEBI" id="CHEBI:78515"/>
        <dbReference type="ChEBI" id="CHEBI:78516"/>
        <dbReference type="ChEBI" id="CHEBI:456216"/>
    </reaction>
</comment>
<comment type="function">
    <text evidence="1">Allows the formation of correctly charged Asn-tRNA(Asn) or Gln-tRNA(Gln) through the transamidation of misacylated Asp-tRNA(Asn) or Glu-tRNA(Gln) in organisms which lack either or both of asparaginyl-tRNA or glutaminyl-tRNA synthetases. The reaction takes place in the presence of glutamine and ATP through an activated phospho-Asp-tRNA(Asn) or phospho-Glu-tRNA(Gln).</text>
</comment>
<sequence length="89" mass="10171">MVTAEDVRKVAKLADVGIDDSEITEFTRQCSGVLEYFEILDTLDQSKQLIRERYNILREDEVTPSLSQEESLQNAGQTEKGFFKAPRVM</sequence>
<keyword evidence="3" id="KW-0808">Transferase</keyword>
<dbReference type="GO" id="GO:0050566">
    <property type="term" value="F:asparaginyl-tRNA synthase (glutamine-hydrolyzing) activity"/>
    <property type="evidence" value="ECO:0007669"/>
    <property type="project" value="RHEA"/>
</dbReference>
<comment type="similarity">
    <text evidence="1">Belongs to the GatC family.</text>
</comment>
<accession>A0A2V2N6G6</accession>
<keyword evidence="1" id="KW-0067">ATP-binding</keyword>
<evidence type="ECO:0000313" key="3">
    <source>
        <dbReference type="EMBL" id="PWR71827.1"/>
    </source>
</evidence>